<feature type="compositionally biased region" description="Basic and acidic residues" evidence="1">
    <location>
        <begin position="102"/>
        <end position="113"/>
    </location>
</feature>
<organism evidence="2 3">
    <name type="scientific">Brassica rapa subsp. trilocularis</name>
    <dbReference type="NCBI Taxonomy" id="1813537"/>
    <lineage>
        <taxon>Eukaryota</taxon>
        <taxon>Viridiplantae</taxon>
        <taxon>Streptophyta</taxon>
        <taxon>Embryophyta</taxon>
        <taxon>Tracheophyta</taxon>
        <taxon>Spermatophyta</taxon>
        <taxon>Magnoliopsida</taxon>
        <taxon>eudicotyledons</taxon>
        <taxon>Gunneridae</taxon>
        <taxon>Pentapetalae</taxon>
        <taxon>rosids</taxon>
        <taxon>malvids</taxon>
        <taxon>Brassicales</taxon>
        <taxon>Brassicaceae</taxon>
        <taxon>Brassiceae</taxon>
        <taxon>Brassica</taxon>
    </lineage>
</organism>
<accession>A0ABQ7LHQ4</accession>
<keyword evidence="3" id="KW-1185">Reference proteome</keyword>
<feature type="region of interest" description="Disordered" evidence="1">
    <location>
        <begin position="100"/>
        <end position="128"/>
    </location>
</feature>
<dbReference type="EMBL" id="JADBGQ010000008">
    <property type="protein sequence ID" value="KAG5386085.1"/>
    <property type="molecule type" value="Genomic_DNA"/>
</dbReference>
<comment type="caution">
    <text evidence="2">The sequence shown here is derived from an EMBL/GenBank/DDBJ whole genome shotgun (WGS) entry which is preliminary data.</text>
</comment>
<dbReference type="Proteomes" id="UP000823674">
    <property type="component" value="Chromosome A09"/>
</dbReference>
<proteinExistence type="predicted"/>
<name>A0ABQ7LHQ4_BRACM</name>
<gene>
    <name evidence="2" type="primary">A09g517020.1_BraROA</name>
    <name evidence="2" type="ORF">IGI04_037555</name>
</gene>
<evidence type="ECO:0000256" key="1">
    <source>
        <dbReference type="SAM" id="MobiDB-lite"/>
    </source>
</evidence>
<reference evidence="2 3" key="1">
    <citation type="submission" date="2021-03" db="EMBL/GenBank/DDBJ databases">
        <authorList>
            <person name="King G.J."/>
            <person name="Bancroft I."/>
            <person name="Baten A."/>
            <person name="Bloomfield J."/>
            <person name="Borpatragohain P."/>
            <person name="He Z."/>
            <person name="Irish N."/>
            <person name="Irwin J."/>
            <person name="Liu K."/>
            <person name="Mauleon R.P."/>
            <person name="Moore J."/>
            <person name="Morris R."/>
            <person name="Ostergaard L."/>
            <person name="Wang B."/>
            <person name="Wells R."/>
        </authorList>
    </citation>
    <scope>NUCLEOTIDE SEQUENCE [LARGE SCALE GENOMIC DNA]</scope>
    <source>
        <strain evidence="2">R-o-18</strain>
        <tissue evidence="2">Leaf</tissue>
    </source>
</reference>
<evidence type="ECO:0000313" key="2">
    <source>
        <dbReference type="EMBL" id="KAG5386085.1"/>
    </source>
</evidence>
<sequence>MDGSDEPPSPPPFPPRMFALGDEPVGVTPYHKPTCIRKILNALEPDEAQTIRETQFGKLVEIADKPSFSGRFGRFLLSRQLKVAKKHEVRFLFAGKPIPVTDNREAEEIREGDGTDNTGGEDMERHPR</sequence>
<protein>
    <submittedName>
        <fullName evidence="2">Uncharacterized protein</fullName>
    </submittedName>
</protein>
<evidence type="ECO:0000313" key="3">
    <source>
        <dbReference type="Proteomes" id="UP000823674"/>
    </source>
</evidence>